<gene>
    <name evidence="7" type="ORF">FHS13_003972</name>
</gene>
<accession>A0A841ITI2</accession>
<evidence type="ECO:0000256" key="3">
    <source>
        <dbReference type="ARBA" id="ARBA00022989"/>
    </source>
</evidence>
<evidence type="ECO:0008006" key="9">
    <source>
        <dbReference type="Google" id="ProtNLM"/>
    </source>
</evidence>
<comment type="subcellular location">
    <subcellularLocation>
        <location evidence="1">Membrane</location>
        <topology evidence="1">Multi-pass membrane protein</topology>
    </subcellularLocation>
</comment>
<feature type="compositionally biased region" description="Low complexity" evidence="5">
    <location>
        <begin position="50"/>
        <end position="64"/>
    </location>
</feature>
<evidence type="ECO:0000313" key="7">
    <source>
        <dbReference type="EMBL" id="MBB6121987.1"/>
    </source>
</evidence>
<feature type="compositionally biased region" description="Pro residues" evidence="5">
    <location>
        <begin position="1"/>
        <end position="11"/>
    </location>
</feature>
<protein>
    <recommendedName>
        <fullName evidence="9">DUF4870 domain-containing protein</fullName>
    </recommendedName>
</protein>
<keyword evidence="4 6" id="KW-0472">Membrane</keyword>
<dbReference type="AlphaFoldDB" id="A0A841ITI2"/>
<dbReference type="RefSeq" id="WP_184293432.1">
    <property type="nucleotide sequence ID" value="NZ_JACHJO010000013.1"/>
</dbReference>
<keyword evidence="8" id="KW-1185">Reference proteome</keyword>
<dbReference type="Proteomes" id="UP000536604">
    <property type="component" value="Unassembled WGS sequence"/>
</dbReference>
<feature type="transmembrane region" description="Helical" evidence="6">
    <location>
        <begin position="136"/>
        <end position="158"/>
    </location>
</feature>
<evidence type="ECO:0000256" key="6">
    <source>
        <dbReference type="SAM" id="Phobius"/>
    </source>
</evidence>
<feature type="region of interest" description="Disordered" evidence="5">
    <location>
        <begin position="1"/>
        <end position="87"/>
    </location>
</feature>
<name>A0A841ITI2_9ACTN</name>
<feature type="compositionally biased region" description="Pro residues" evidence="5">
    <location>
        <begin position="32"/>
        <end position="46"/>
    </location>
</feature>
<keyword evidence="3 6" id="KW-1133">Transmembrane helix</keyword>
<feature type="compositionally biased region" description="Gly residues" evidence="5">
    <location>
        <begin position="65"/>
        <end position="78"/>
    </location>
</feature>
<feature type="transmembrane region" description="Helical" evidence="6">
    <location>
        <begin position="164"/>
        <end position="184"/>
    </location>
</feature>
<evidence type="ECO:0000313" key="8">
    <source>
        <dbReference type="Proteomes" id="UP000536604"/>
    </source>
</evidence>
<keyword evidence="2 6" id="KW-0812">Transmembrane</keyword>
<feature type="compositionally biased region" description="Gly residues" evidence="5">
    <location>
        <begin position="22"/>
        <end position="31"/>
    </location>
</feature>
<comment type="caution">
    <text evidence="7">The sequence shown here is derived from an EMBL/GenBank/DDBJ whole genome shotgun (WGS) entry which is preliminary data.</text>
</comment>
<evidence type="ECO:0000256" key="2">
    <source>
        <dbReference type="ARBA" id="ARBA00022692"/>
    </source>
</evidence>
<evidence type="ECO:0000256" key="1">
    <source>
        <dbReference type="ARBA" id="ARBA00004141"/>
    </source>
</evidence>
<dbReference type="Pfam" id="PF09685">
    <property type="entry name" value="MamF_MmsF"/>
    <property type="match status" value="1"/>
</dbReference>
<reference evidence="7 8" key="1">
    <citation type="submission" date="2020-08" db="EMBL/GenBank/DDBJ databases">
        <title>Genomic Encyclopedia of Type Strains, Phase III (KMG-III): the genomes of soil and plant-associated and newly described type strains.</title>
        <authorList>
            <person name="Whitman W."/>
        </authorList>
    </citation>
    <scope>NUCLEOTIDE SEQUENCE [LARGE SCALE GENOMIC DNA]</scope>
    <source>
        <strain evidence="7 8">CECT 8712</strain>
    </source>
</reference>
<dbReference type="EMBL" id="JACHJO010000013">
    <property type="protein sequence ID" value="MBB6121987.1"/>
    <property type="molecule type" value="Genomic_DNA"/>
</dbReference>
<feature type="compositionally biased region" description="Low complexity" evidence="5">
    <location>
        <begin position="12"/>
        <end position="21"/>
    </location>
</feature>
<sequence length="200" mass="20834">MSYPNTPPPEDPYGQGRQPSGGQPGHQGPSGGHPPPPGGYPPPPGGYPYQGGYEQTGGYQAPGSPQGGYGMPPQGGYGPSSATTGQPNAEERQMGLFAHLGGGLLGLLSGGGLSFLVPLIIYLVKKDESPFVRDQAAQALNFQLLVLIGTFVSSLLTVVLIGALLWPVVVVISLVFGILGGMAANRGEWYRYPFNVNWVT</sequence>
<evidence type="ECO:0000256" key="4">
    <source>
        <dbReference type="ARBA" id="ARBA00023136"/>
    </source>
</evidence>
<proteinExistence type="predicted"/>
<organism evidence="7 8">
    <name type="scientific">Nocardiopsis algeriensis</name>
    <dbReference type="NCBI Taxonomy" id="1478215"/>
    <lineage>
        <taxon>Bacteria</taxon>
        <taxon>Bacillati</taxon>
        <taxon>Actinomycetota</taxon>
        <taxon>Actinomycetes</taxon>
        <taxon>Streptosporangiales</taxon>
        <taxon>Nocardiopsidaceae</taxon>
        <taxon>Nocardiopsis</taxon>
    </lineage>
</organism>
<evidence type="ECO:0000256" key="5">
    <source>
        <dbReference type="SAM" id="MobiDB-lite"/>
    </source>
</evidence>
<feature type="transmembrane region" description="Helical" evidence="6">
    <location>
        <begin position="104"/>
        <end position="124"/>
    </location>
</feature>
<dbReference type="InterPro" id="IPR019109">
    <property type="entry name" value="MamF_MmsF"/>
</dbReference>